<comment type="similarity">
    <text evidence="11">Belongs to the dethiobiotin synthetase family.</text>
</comment>
<dbReference type="GO" id="GO:0004141">
    <property type="term" value="F:dethiobiotin synthase activity"/>
    <property type="evidence" value="ECO:0007669"/>
    <property type="project" value="UniProtKB-UniRule"/>
</dbReference>
<comment type="cofactor">
    <cofactor evidence="11">
        <name>Mg(2+)</name>
        <dbReference type="ChEBI" id="CHEBI:18420"/>
    </cofactor>
</comment>
<feature type="active site" evidence="11">
    <location>
        <position position="38"/>
    </location>
</feature>
<comment type="catalytic activity">
    <reaction evidence="11">
        <text>(7R,8S)-7,8-diammoniononanoate + CO2 + ATP = (4R,5S)-dethiobiotin + ADP + phosphate + 3 H(+)</text>
        <dbReference type="Rhea" id="RHEA:15805"/>
        <dbReference type="ChEBI" id="CHEBI:15378"/>
        <dbReference type="ChEBI" id="CHEBI:16526"/>
        <dbReference type="ChEBI" id="CHEBI:30616"/>
        <dbReference type="ChEBI" id="CHEBI:43474"/>
        <dbReference type="ChEBI" id="CHEBI:149469"/>
        <dbReference type="ChEBI" id="CHEBI:149473"/>
        <dbReference type="ChEBI" id="CHEBI:456216"/>
        <dbReference type="EC" id="6.3.3.3"/>
    </reaction>
</comment>
<dbReference type="InterPro" id="IPR011701">
    <property type="entry name" value="MFS"/>
</dbReference>
<dbReference type="InterPro" id="IPR027417">
    <property type="entry name" value="P-loop_NTPase"/>
</dbReference>
<dbReference type="HOGENOM" id="CLU_767036_0_0_6"/>
<keyword evidence="15" id="KW-1185">Reference proteome</keyword>
<proteinExistence type="inferred from homology"/>
<dbReference type="InterPro" id="IPR004472">
    <property type="entry name" value="DTB_synth_BioD"/>
</dbReference>
<evidence type="ECO:0000256" key="4">
    <source>
        <dbReference type="ARBA" id="ARBA00022723"/>
    </source>
</evidence>
<dbReference type="eggNOG" id="COG0132">
    <property type="taxonomic scope" value="Bacteria"/>
</dbReference>
<comment type="subunit">
    <text evidence="11">Homodimer.</text>
</comment>
<dbReference type="GO" id="GO:0000287">
    <property type="term" value="F:magnesium ion binding"/>
    <property type="evidence" value="ECO:0007669"/>
    <property type="project" value="UniProtKB-UniRule"/>
</dbReference>
<dbReference type="InterPro" id="IPR036259">
    <property type="entry name" value="MFS_trans_sf"/>
</dbReference>
<feature type="binding site" evidence="11">
    <location>
        <position position="55"/>
    </location>
    <ligand>
        <name>ATP</name>
        <dbReference type="ChEBI" id="CHEBI:30616"/>
    </ligand>
</feature>
<dbReference type="Gene3D" id="3.40.50.300">
    <property type="entry name" value="P-loop containing nucleotide triphosphate hydrolases"/>
    <property type="match status" value="1"/>
</dbReference>
<name>Q2NSY4_SODGM</name>
<gene>
    <name evidence="11" type="primary">bioD</name>
    <name evidence="14" type="ordered locus">SG1466</name>
</gene>
<dbReference type="SUPFAM" id="SSF103473">
    <property type="entry name" value="MFS general substrate transporter"/>
    <property type="match status" value="1"/>
</dbReference>
<evidence type="ECO:0000313" key="15">
    <source>
        <dbReference type="Proteomes" id="UP000001932"/>
    </source>
</evidence>
<dbReference type="NCBIfam" id="TIGR00347">
    <property type="entry name" value="bioD"/>
    <property type="match status" value="1"/>
</dbReference>
<dbReference type="Pfam" id="PF13500">
    <property type="entry name" value="AAA_26"/>
    <property type="match status" value="1"/>
</dbReference>
<dbReference type="EMBL" id="AP008232">
    <property type="protein sequence ID" value="BAE74741.1"/>
    <property type="molecule type" value="Genomic_DNA"/>
</dbReference>
<evidence type="ECO:0000256" key="8">
    <source>
        <dbReference type="ARBA" id="ARBA00022842"/>
    </source>
</evidence>
<evidence type="ECO:0000256" key="6">
    <source>
        <dbReference type="ARBA" id="ARBA00022756"/>
    </source>
</evidence>
<feature type="transmembrane region" description="Helical" evidence="12">
    <location>
        <begin position="288"/>
        <end position="308"/>
    </location>
</feature>
<dbReference type="EC" id="6.3.3.3" evidence="11"/>
<keyword evidence="3 12" id="KW-0812">Transmembrane</keyword>
<dbReference type="PROSITE" id="PS50850">
    <property type="entry name" value="MFS"/>
    <property type="match status" value="1"/>
</dbReference>
<organism evidence="14 15">
    <name type="scientific">Sodalis glossinidius (strain morsitans)</name>
    <dbReference type="NCBI Taxonomy" id="343509"/>
    <lineage>
        <taxon>Bacteria</taxon>
        <taxon>Pseudomonadati</taxon>
        <taxon>Pseudomonadota</taxon>
        <taxon>Gammaproteobacteria</taxon>
        <taxon>Enterobacterales</taxon>
        <taxon>Bruguierivoracaceae</taxon>
        <taxon>Sodalis</taxon>
    </lineage>
</organism>
<keyword evidence="4 11" id="KW-0479">Metal-binding</keyword>
<evidence type="ECO:0000256" key="12">
    <source>
        <dbReference type="SAM" id="Phobius"/>
    </source>
</evidence>
<feature type="binding site" evidence="11">
    <location>
        <begin position="201"/>
        <end position="203"/>
    </location>
    <ligand>
        <name>ATP</name>
        <dbReference type="ChEBI" id="CHEBI:30616"/>
    </ligand>
</feature>
<dbReference type="GO" id="GO:0042803">
    <property type="term" value="F:protein homodimerization activity"/>
    <property type="evidence" value="ECO:0007669"/>
    <property type="project" value="UniProtKB-ARBA"/>
</dbReference>
<feature type="transmembrane region" description="Helical" evidence="12">
    <location>
        <begin position="314"/>
        <end position="339"/>
    </location>
</feature>
<dbReference type="Gene3D" id="1.20.1720.10">
    <property type="entry name" value="Multidrug resistance protein D"/>
    <property type="match status" value="1"/>
</dbReference>
<dbReference type="STRING" id="343509.SG1466"/>
<evidence type="ECO:0000313" key="14">
    <source>
        <dbReference type="EMBL" id="BAE74741.1"/>
    </source>
</evidence>
<keyword evidence="6 11" id="KW-0093">Biotin biosynthesis</keyword>
<sequence length="361" mass="39001">MLKHMFVTGTDTAVGKTVVARALLQHLAASHFTTVGYKPIAESNLMTAEGLRNHDALVLQTSSSLERPYSDVNLLLLPEAAAGCFTGAAVDYEAMSRGLRHLSALADMVVVDGNCGWRAIMNDYRPYSEWIIRERLPVVLVIGIKLGCISHAKLTAEAILNDGLPLLGWVANRINPRLAHYAEVLSVLNHIIPAPQLGELPYLPRAEQRDLAKFTDLTPLNVAAPTRRGGILIACMLTMFMAAVEVTIVATAMPDIIASLGGFPLLSWVFSIYLLLQAISIPIYGRPPVFFVGIGLFLTGSILCGFATHMPGLILFRALQGLGAGAIVPLATTIIAYVYNQQERARLQGYLSSVWAVSAIV</sequence>
<reference evidence="14 15" key="1">
    <citation type="journal article" date="2006" name="Genome Res.">
        <title>Massive genome erosion and functional adaptations provide insights into the symbiotic lifestyle of Sodalis glossinidius in the tsetse host.</title>
        <authorList>
            <person name="Toh H."/>
            <person name="Weiss B.L."/>
            <person name="Perkin S.A.H."/>
            <person name="Yamashita A."/>
            <person name="Oshima K."/>
            <person name="Hattori M."/>
            <person name="Aksoy S."/>
        </authorList>
    </citation>
    <scope>NUCLEOTIDE SEQUENCE [LARGE SCALE GENOMIC DNA]</scope>
    <source>
        <strain evidence="15">morsitans</strain>
    </source>
</reference>
<dbReference type="GO" id="GO:0005829">
    <property type="term" value="C:cytosol"/>
    <property type="evidence" value="ECO:0007669"/>
    <property type="project" value="TreeGrafter"/>
</dbReference>
<comment type="function">
    <text evidence="11">Catalyzes a mechanistically unusual reaction, the ATP-dependent insertion of CO2 between the N7 and N8 nitrogen atoms of 7,8-diaminopelargonic acid (DAPA, also called 7,8-diammoniononanoate) to form a ureido ring.</text>
</comment>
<dbReference type="InterPro" id="IPR020846">
    <property type="entry name" value="MFS_dom"/>
</dbReference>
<keyword evidence="10 12" id="KW-0472">Membrane</keyword>
<keyword evidence="8 11" id="KW-0460">Magnesium</keyword>
<dbReference type="GO" id="GO:0005524">
    <property type="term" value="F:ATP binding"/>
    <property type="evidence" value="ECO:0007669"/>
    <property type="project" value="UniProtKB-UniRule"/>
</dbReference>
<dbReference type="PANTHER" id="PTHR43210">
    <property type="entry name" value="DETHIOBIOTIN SYNTHETASE"/>
    <property type="match status" value="1"/>
</dbReference>
<feature type="transmembrane region" description="Helical" evidence="12">
    <location>
        <begin position="230"/>
        <end position="250"/>
    </location>
</feature>
<evidence type="ECO:0000259" key="13">
    <source>
        <dbReference type="PROSITE" id="PS50850"/>
    </source>
</evidence>
<dbReference type="CDD" id="cd03109">
    <property type="entry name" value="DTBS"/>
    <property type="match status" value="1"/>
</dbReference>
<keyword evidence="9 12" id="KW-1133">Transmembrane helix</keyword>
<dbReference type="HAMAP" id="MF_00336">
    <property type="entry name" value="BioD"/>
    <property type="match status" value="1"/>
</dbReference>
<protein>
    <recommendedName>
        <fullName evidence="11">ATP-dependent dethiobiotin synthetase BioD</fullName>
        <ecNumber evidence="11">6.3.3.3</ecNumber>
    </recommendedName>
    <alternativeName>
        <fullName evidence="11">DTB synthetase</fullName>
        <shortName evidence="11">DTBS</shortName>
    </alternativeName>
    <alternativeName>
        <fullName evidence="11">Dethiobiotin synthase</fullName>
    </alternativeName>
</protein>
<feature type="binding site" evidence="11">
    <location>
        <position position="208"/>
    </location>
    <ligand>
        <name>ATP</name>
        <dbReference type="ChEBI" id="CHEBI:30616"/>
    </ligand>
</feature>
<dbReference type="GO" id="GO:0009102">
    <property type="term" value="P:biotin biosynthetic process"/>
    <property type="evidence" value="ECO:0007669"/>
    <property type="project" value="UniProtKB-UniRule"/>
</dbReference>
<dbReference type="UniPathway" id="UPA00078">
    <property type="reaction ID" value="UER00161"/>
</dbReference>
<feature type="transmembrane region" description="Helical" evidence="12">
    <location>
        <begin position="256"/>
        <end position="276"/>
    </location>
</feature>
<evidence type="ECO:0000256" key="5">
    <source>
        <dbReference type="ARBA" id="ARBA00022741"/>
    </source>
</evidence>
<evidence type="ECO:0000256" key="7">
    <source>
        <dbReference type="ARBA" id="ARBA00022840"/>
    </source>
</evidence>
<accession>Q2NSY4</accession>
<dbReference type="KEGG" id="sgl:SG1466"/>
<dbReference type="Proteomes" id="UP000001932">
    <property type="component" value="Chromosome"/>
</dbReference>
<evidence type="ECO:0000256" key="11">
    <source>
        <dbReference type="HAMAP-Rule" id="MF_00336"/>
    </source>
</evidence>
<evidence type="ECO:0000256" key="2">
    <source>
        <dbReference type="ARBA" id="ARBA00022598"/>
    </source>
</evidence>
<dbReference type="AlphaFoldDB" id="Q2NSY4"/>
<dbReference type="FunFam" id="3.40.50.300:FF:000292">
    <property type="entry name" value="ATP-dependent dethiobiotin synthetase BioD"/>
    <property type="match status" value="1"/>
</dbReference>
<dbReference type="PANTHER" id="PTHR43210:SF4">
    <property type="entry name" value="ATP-DEPENDENT DETHIOBIOTIN SYNTHETASE BIOD 2"/>
    <property type="match status" value="1"/>
</dbReference>
<keyword evidence="7 11" id="KW-0067">ATP-binding</keyword>
<feature type="binding site" evidence="11">
    <location>
        <position position="17"/>
    </location>
    <ligand>
        <name>Mg(2+)</name>
        <dbReference type="ChEBI" id="CHEBI:18420"/>
    </ligand>
</feature>
<keyword evidence="5 11" id="KW-0547">Nucleotide-binding</keyword>
<comment type="subcellular location">
    <subcellularLocation>
        <location evidence="11">Cytoplasm</location>
    </subcellularLocation>
</comment>
<dbReference type="eggNOG" id="COG0477">
    <property type="taxonomic scope" value="Bacteria"/>
</dbReference>
<feature type="domain" description="Major facilitator superfamily (MFS) profile" evidence="13">
    <location>
        <begin position="231"/>
        <end position="361"/>
    </location>
</feature>
<feature type="binding site" evidence="11">
    <location>
        <position position="55"/>
    </location>
    <ligand>
        <name>Mg(2+)</name>
        <dbReference type="ChEBI" id="CHEBI:18420"/>
    </ligand>
</feature>
<dbReference type="GO" id="GO:0022857">
    <property type="term" value="F:transmembrane transporter activity"/>
    <property type="evidence" value="ECO:0007669"/>
    <property type="project" value="InterPro"/>
</dbReference>
<comment type="pathway">
    <text evidence="11">Cofactor biosynthesis; biotin biosynthesis; biotin from 7,8-diaminononanoate: step 1/2.</text>
</comment>
<dbReference type="SUPFAM" id="SSF52540">
    <property type="entry name" value="P-loop containing nucleoside triphosphate hydrolases"/>
    <property type="match status" value="1"/>
</dbReference>
<feature type="binding site" evidence="11">
    <location>
        <begin position="172"/>
        <end position="173"/>
    </location>
    <ligand>
        <name>ATP</name>
        <dbReference type="ChEBI" id="CHEBI:30616"/>
    </ligand>
</feature>
<keyword evidence="1 11" id="KW-0963">Cytoplasm</keyword>
<keyword evidence="2 11" id="KW-0436">Ligase</keyword>
<dbReference type="Pfam" id="PF07690">
    <property type="entry name" value="MFS_1"/>
    <property type="match status" value="1"/>
</dbReference>
<evidence type="ECO:0000256" key="9">
    <source>
        <dbReference type="ARBA" id="ARBA00022989"/>
    </source>
</evidence>
<evidence type="ECO:0000256" key="1">
    <source>
        <dbReference type="ARBA" id="ARBA00022490"/>
    </source>
</evidence>
<evidence type="ECO:0000256" key="3">
    <source>
        <dbReference type="ARBA" id="ARBA00022692"/>
    </source>
</evidence>
<evidence type="ECO:0000256" key="10">
    <source>
        <dbReference type="ARBA" id="ARBA00023136"/>
    </source>
</evidence>
<comment type="caution">
    <text evidence="11">Lacks conserved residue(s) required for the propagation of feature annotation.</text>
</comment>